<dbReference type="PROSITE" id="PS50928">
    <property type="entry name" value="ABC_TM1"/>
    <property type="match status" value="1"/>
</dbReference>
<protein>
    <submittedName>
        <fullName evidence="9">Sugar ABC transporter permease</fullName>
    </submittedName>
</protein>
<dbReference type="InterPro" id="IPR051393">
    <property type="entry name" value="ABC_transporter_permease"/>
</dbReference>
<dbReference type="PANTHER" id="PTHR30193">
    <property type="entry name" value="ABC TRANSPORTER PERMEASE PROTEIN"/>
    <property type="match status" value="1"/>
</dbReference>
<sequence length="305" mass="33729">MAQRKAFRWHIAVFLAPAVLVYTAIMIVPLFGTLNLSLFNTGEEGRVFVGLRNFATLFGDPRWSASFWNALGNNAWFFLVHMLVQNPVGVALAALLSSPRLRGAAFYRTAIFIPTILSFVIVGFVWKLILSPIWGIAPGMLDAVGLKSLFAPWLGREGTALTTLALISVWQFVGIPMMLIYAALLAIPDEVIEAAEMDGVTGWSQFWKIKLPLILPSIGIISILTFVGNFNAFDLIYVTQGALAGPNFSTDILGTFLHRTFFGFQLQIGDPHMGATIATAMFGIILLGVSFYLFAIQRRLRRYQF</sequence>
<dbReference type="CDD" id="cd06261">
    <property type="entry name" value="TM_PBP2"/>
    <property type="match status" value="1"/>
</dbReference>
<keyword evidence="6 7" id="KW-0472">Membrane</keyword>
<comment type="similarity">
    <text evidence="7">Belongs to the binding-protein-dependent transport system permease family.</text>
</comment>
<dbReference type="EMBL" id="CP058690">
    <property type="protein sequence ID" value="QLH14463.1"/>
    <property type="molecule type" value="Genomic_DNA"/>
</dbReference>
<proteinExistence type="inferred from homology"/>
<dbReference type="RefSeq" id="WP_179922026.1">
    <property type="nucleotide sequence ID" value="NZ_CP058690.1"/>
</dbReference>
<feature type="domain" description="ABC transmembrane type-1" evidence="8">
    <location>
        <begin position="71"/>
        <end position="294"/>
    </location>
</feature>
<gene>
    <name evidence="9" type="ORF">HYQ43_09070</name>
</gene>
<dbReference type="Pfam" id="PF00528">
    <property type="entry name" value="BPD_transp_1"/>
    <property type="match status" value="1"/>
</dbReference>
<keyword evidence="5 7" id="KW-1133">Transmembrane helix</keyword>
<evidence type="ECO:0000256" key="3">
    <source>
        <dbReference type="ARBA" id="ARBA00022475"/>
    </source>
</evidence>
<evidence type="ECO:0000313" key="10">
    <source>
        <dbReference type="Proteomes" id="UP000509322"/>
    </source>
</evidence>
<dbReference type="InterPro" id="IPR035906">
    <property type="entry name" value="MetI-like_sf"/>
</dbReference>
<dbReference type="Gene3D" id="1.10.3720.10">
    <property type="entry name" value="MetI-like"/>
    <property type="match status" value="1"/>
</dbReference>
<dbReference type="SUPFAM" id="SSF161098">
    <property type="entry name" value="MetI-like"/>
    <property type="match status" value="1"/>
</dbReference>
<dbReference type="GO" id="GO:0055085">
    <property type="term" value="P:transmembrane transport"/>
    <property type="evidence" value="ECO:0007669"/>
    <property type="project" value="InterPro"/>
</dbReference>
<dbReference type="Proteomes" id="UP000509322">
    <property type="component" value="Chromosome 2"/>
</dbReference>
<evidence type="ECO:0000259" key="8">
    <source>
        <dbReference type="PROSITE" id="PS50928"/>
    </source>
</evidence>
<reference evidence="9 10" key="1">
    <citation type="submission" date="2020-07" db="EMBL/GenBank/DDBJ databases">
        <title>The complete genome of Paracoccus pantotrophus ACCC 10489.</title>
        <authorList>
            <person name="Si Y."/>
        </authorList>
    </citation>
    <scope>NUCLEOTIDE SEQUENCE [LARGE SCALE GENOMIC DNA]</scope>
    <source>
        <strain evidence="9 10">ACCC10489</strain>
    </source>
</reference>
<evidence type="ECO:0000256" key="1">
    <source>
        <dbReference type="ARBA" id="ARBA00004651"/>
    </source>
</evidence>
<evidence type="ECO:0000256" key="5">
    <source>
        <dbReference type="ARBA" id="ARBA00022989"/>
    </source>
</evidence>
<evidence type="ECO:0000256" key="4">
    <source>
        <dbReference type="ARBA" id="ARBA00022692"/>
    </source>
</evidence>
<feature type="transmembrane region" description="Helical" evidence="7">
    <location>
        <begin position="277"/>
        <end position="296"/>
    </location>
</feature>
<feature type="transmembrane region" description="Helical" evidence="7">
    <location>
        <begin position="75"/>
        <end position="96"/>
    </location>
</feature>
<dbReference type="InterPro" id="IPR000515">
    <property type="entry name" value="MetI-like"/>
</dbReference>
<comment type="subcellular location">
    <subcellularLocation>
        <location evidence="1 7">Cell membrane</location>
        <topology evidence="1 7">Multi-pass membrane protein</topology>
    </subcellularLocation>
</comment>
<name>A0A7H9BTN3_PARPN</name>
<evidence type="ECO:0000256" key="6">
    <source>
        <dbReference type="ARBA" id="ARBA00023136"/>
    </source>
</evidence>
<accession>A0A7H9BTN3</accession>
<organism evidence="9 10">
    <name type="scientific">Paracoccus pantotrophus</name>
    <name type="common">Thiosphaera pantotropha</name>
    <dbReference type="NCBI Taxonomy" id="82367"/>
    <lineage>
        <taxon>Bacteria</taxon>
        <taxon>Pseudomonadati</taxon>
        <taxon>Pseudomonadota</taxon>
        <taxon>Alphaproteobacteria</taxon>
        <taxon>Rhodobacterales</taxon>
        <taxon>Paracoccaceae</taxon>
        <taxon>Paracoccus</taxon>
    </lineage>
</organism>
<feature type="transmembrane region" description="Helical" evidence="7">
    <location>
        <begin position="12"/>
        <end position="32"/>
    </location>
</feature>
<evidence type="ECO:0000256" key="2">
    <source>
        <dbReference type="ARBA" id="ARBA00022448"/>
    </source>
</evidence>
<dbReference type="GO" id="GO:0005886">
    <property type="term" value="C:plasma membrane"/>
    <property type="evidence" value="ECO:0007669"/>
    <property type="project" value="UniProtKB-SubCell"/>
</dbReference>
<evidence type="ECO:0000313" key="9">
    <source>
        <dbReference type="EMBL" id="QLH14463.1"/>
    </source>
</evidence>
<evidence type="ECO:0000256" key="7">
    <source>
        <dbReference type="RuleBase" id="RU363032"/>
    </source>
</evidence>
<keyword evidence="2 7" id="KW-0813">Transport</keyword>
<feature type="transmembrane region" description="Helical" evidence="7">
    <location>
        <begin position="105"/>
        <end position="126"/>
    </location>
</feature>
<keyword evidence="3" id="KW-1003">Cell membrane</keyword>
<dbReference type="AlphaFoldDB" id="A0A7H9BTN3"/>
<keyword evidence="4 7" id="KW-0812">Transmembrane</keyword>
<dbReference type="PANTHER" id="PTHR30193:SF37">
    <property type="entry name" value="INNER MEMBRANE ABC TRANSPORTER PERMEASE PROTEIN YCJO"/>
    <property type="match status" value="1"/>
</dbReference>
<feature type="transmembrane region" description="Helical" evidence="7">
    <location>
        <begin position="161"/>
        <end position="187"/>
    </location>
</feature>
<feature type="transmembrane region" description="Helical" evidence="7">
    <location>
        <begin position="207"/>
        <end position="228"/>
    </location>
</feature>